<proteinExistence type="predicted"/>
<evidence type="ECO:0000256" key="1">
    <source>
        <dbReference type="SAM" id="MobiDB-lite"/>
    </source>
</evidence>
<organism evidence="3 4">
    <name type="scientific">Bodo saltans</name>
    <name type="common">Flagellated protozoan</name>
    <dbReference type="NCBI Taxonomy" id="75058"/>
    <lineage>
        <taxon>Eukaryota</taxon>
        <taxon>Discoba</taxon>
        <taxon>Euglenozoa</taxon>
        <taxon>Kinetoplastea</taxon>
        <taxon>Metakinetoplastina</taxon>
        <taxon>Eubodonida</taxon>
        <taxon>Bodonidae</taxon>
        <taxon>Bodo</taxon>
    </lineage>
</organism>
<sequence length="132" mass="14051">MDVLGAASEALGLVGAVDAAGGVVSAAAIAELVVIAVMLVDAVRRKHYQNAEDVAIGRATDLYVHDIKQTPVQPLQANSRSRQSVVDTPNRHGHRSNNLGTKVPLSNAGRSFPRNETETQLRALIELICSMK</sequence>
<keyword evidence="4" id="KW-1185">Reference proteome</keyword>
<keyword evidence="2" id="KW-0812">Transmembrane</keyword>
<keyword evidence="2" id="KW-0472">Membrane</keyword>
<evidence type="ECO:0000256" key="2">
    <source>
        <dbReference type="SAM" id="Phobius"/>
    </source>
</evidence>
<name>A0A0S4IKA1_BODSA</name>
<dbReference type="EMBL" id="CYKH01000006">
    <property type="protein sequence ID" value="CUE56857.1"/>
    <property type="molecule type" value="Genomic_DNA"/>
</dbReference>
<dbReference type="Proteomes" id="UP000051952">
    <property type="component" value="Unassembled WGS sequence"/>
</dbReference>
<gene>
    <name evidence="3" type="ORF">BSAL_49125</name>
</gene>
<evidence type="ECO:0000313" key="4">
    <source>
        <dbReference type="Proteomes" id="UP000051952"/>
    </source>
</evidence>
<feature type="region of interest" description="Disordered" evidence="1">
    <location>
        <begin position="73"/>
        <end position="112"/>
    </location>
</feature>
<accession>A0A0S4IKA1</accession>
<dbReference type="VEuPathDB" id="TriTrypDB:BSAL_49125"/>
<reference evidence="4" key="1">
    <citation type="submission" date="2015-09" db="EMBL/GenBank/DDBJ databases">
        <authorList>
            <consortium name="Pathogen Informatics"/>
        </authorList>
    </citation>
    <scope>NUCLEOTIDE SEQUENCE [LARGE SCALE GENOMIC DNA]</scope>
    <source>
        <strain evidence="4">Lake Konstanz</strain>
    </source>
</reference>
<evidence type="ECO:0000313" key="3">
    <source>
        <dbReference type="EMBL" id="CUE56857.1"/>
    </source>
</evidence>
<dbReference type="AlphaFoldDB" id="A0A0S4IKA1"/>
<protein>
    <submittedName>
        <fullName evidence="3">Membrane-associated protein, putative</fullName>
    </submittedName>
</protein>
<feature type="transmembrane region" description="Helical" evidence="2">
    <location>
        <begin position="20"/>
        <end position="40"/>
    </location>
</feature>
<feature type="compositionally biased region" description="Polar residues" evidence="1">
    <location>
        <begin position="73"/>
        <end position="87"/>
    </location>
</feature>
<keyword evidence="2" id="KW-1133">Transmembrane helix</keyword>